<evidence type="ECO:0008006" key="3">
    <source>
        <dbReference type="Google" id="ProtNLM"/>
    </source>
</evidence>
<accession>A0ABU2ZWQ8</accession>
<protein>
    <recommendedName>
        <fullName evidence="3">Tetratricopeptide repeat protein</fullName>
    </recommendedName>
</protein>
<gene>
    <name evidence="1" type="ORF">RM573_02035</name>
</gene>
<reference evidence="1 2" key="1">
    <citation type="submission" date="2023-09" db="EMBL/GenBank/DDBJ databases">
        <authorList>
            <person name="Rey-Velasco X."/>
        </authorList>
    </citation>
    <scope>NUCLEOTIDE SEQUENCE [LARGE SCALE GENOMIC DNA]</scope>
    <source>
        <strain evidence="1 2">W431</strain>
    </source>
</reference>
<evidence type="ECO:0000313" key="1">
    <source>
        <dbReference type="EMBL" id="MDT0602364.1"/>
    </source>
</evidence>
<dbReference type="RefSeq" id="WP_311576439.1">
    <property type="nucleotide sequence ID" value="NZ_JAVRIF010000001.1"/>
</dbReference>
<dbReference type="Proteomes" id="UP001266357">
    <property type="component" value="Unassembled WGS sequence"/>
</dbReference>
<dbReference type="EMBL" id="JAVRIF010000001">
    <property type="protein sequence ID" value="MDT0602364.1"/>
    <property type="molecule type" value="Genomic_DNA"/>
</dbReference>
<name>A0ABU2ZWQ8_9GAMM</name>
<sequence>MLRKIKIPLLLFCSLFCLYLYINFQNQPQKLQAETKSDLVIKHKNSKVEVRSDKLARPTQEKSIQKRFSNIKENEIENDNEIFDCLQQQNVLFQEETTKKEHFVNYLDNLKASNKVTDKLALLFHSPIDETKSKLQDYAALHEESPLNKLIYKEILELCNKNFDEKICNDELFNKAKLIDNDNAMFWHNIATIKLKNNKIDEAVLALKEANKKLEYSNYYYEKFEFIDSILKEQSNLNFSERFSVASIVNGASYISSLTAIVEFCKNNFFTDTNITDTCYQTSLHLENQSKNYLPYFIALELQKIYHEYYENIHMIDEVTTKITTRQNLLRNKNNQKAQSLIFFDETLASDWLKLSRDKGEIIAAEQLMKDAILYSKSPDYNPCPTL</sequence>
<proteinExistence type="predicted"/>
<comment type="caution">
    <text evidence="1">The sequence shown here is derived from an EMBL/GenBank/DDBJ whole genome shotgun (WGS) entry which is preliminary data.</text>
</comment>
<organism evidence="1 2">
    <name type="scientific">Thalassotalea castellviae</name>
    <dbReference type="NCBI Taxonomy" id="3075612"/>
    <lineage>
        <taxon>Bacteria</taxon>
        <taxon>Pseudomonadati</taxon>
        <taxon>Pseudomonadota</taxon>
        <taxon>Gammaproteobacteria</taxon>
        <taxon>Alteromonadales</taxon>
        <taxon>Colwelliaceae</taxon>
        <taxon>Thalassotalea</taxon>
    </lineage>
</organism>
<evidence type="ECO:0000313" key="2">
    <source>
        <dbReference type="Proteomes" id="UP001266357"/>
    </source>
</evidence>
<keyword evidence="2" id="KW-1185">Reference proteome</keyword>